<protein>
    <submittedName>
        <fullName evidence="7">Threonine/homoserine/homoserine lactone efflux protein</fullName>
    </submittedName>
</protein>
<dbReference type="Pfam" id="PF01810">
    <property type="entry name" value="LysE"/>
    <property type="match status" value="1"/>
</dbReference>
<evidence type="ECO:0000256" key="3">
    <source>
        <dbReference type="ARBA" id="ARBA00022692"/>
    </source>
</evidence>
<accession>A0A1H5TUA0</accession>
<feature type="transmembrane region" description="Helical" evidence="6">
    <location>
        <begin position="38"/>
        <end position="63"/>
    </location>
</feature>
<feature type="transmembrane region" description="Helical" evidence="6">
    <location>
        <begin position="147"/>
        <end position="171"/>
    </location>
</feature>
<dbReference type="InterPro" id="IPR001123">
    <property type="entry name" value="LeuE-type"/>
</dbReference>
<feature type="transmembrane region" description="Helical" evidence="6">
    <location>
        <begin position="69"/>
        <end position="91"/>
    </location>
</feature>
<dbReference type="AlphaFoldDB" id="A0A1H5TUA0"/>
<dbReference type="PANTHER" id="PTHR30086:SF20">
    <property type="entry name" value="ARGININE EXPORTER PROTEIN ARGO-RELATED"/>
    <property type="match status" value="1"/>
</dbReference>
<comment type="subcellular location">
    <subcellularLocation>
        <location evidence="1">Cell membrane</location>
        <topology evidence="1">Multi-pass membrane protein</topology>
    </subcellularLocation>
</comment>
<evidence type="ECO:0000256" key="4">
    <source>
        <dbReference type="ARBA" id="ARBA00022989"/>
    </source>
</evidence>
<evidence type="ECO:0000313" key="7">
    <source>
        <dbReference type="EMBL" id="SEF65798.1"/>
    </source>
</evidence>
<evidence type="ECO:0000256" key="2">
    <source>
        <dbReference type="ARBA" id="ARBA00022475"/>
    </source>
</evidence>
<keyword evidence="3 6" id="KW-0812">Transmembrane</keyword>
<feature type="transmembrane region" description="Helical" evidence="6">
    <location>
        <begin position="183"/>
        <end position="205"/>
    </location>
</feature>
<feature type="transmembrane region" description="Helical" evidence="6">
    <location>
        <begin position="6"/>
        <end position="31"/>
    </location>
</feature>
<feature type="transmembrane region" description="Helical" evidence="6">
    <location>
        <begin position="112"/>
        <end position="135"/>
    </location>
</feature>
<gene>
    <name evidence="7" type="ORF">SAMN05421751_1032</name>
</gene>
<keyword evidence="2" id="KW-1003">Cell membrane</keyword>
<name>A0A1H5TUA0_9RHOB</name>
<evidence type="ECO:0000256" key="6">
    <source>
        <dbReference type="SAM" id="Phobius"/>
    </source>
</evidence>
<dbReference type="GO" id="GO:0015171">
    <property type="term" value="F:amino acid transmembrane transporter activity"/>
    <property type="evidence" value="ECO:0007669"/>
    <property type="project" value="TreeGrafter"/>
</dbReference>
<dbReference type="OrthoDB" id="9804822at2"/>
<evidence type="ECO:0000256" key="1">
    <source>
        <dbReference type="ARBA" id="ARBA00004651"/>
    </source>
</evidence>
<keyword evidence="8" id="KW-1185">Reference proteome</keyword>
<evidence type="ECO:0000313" key="8">
    <source>
        <dbReference type="Proteomes" id="UP000236742"/>
    </source>
</evidence>
<dbReference type="Proteomes" id="UP000236742">
    <property type="component" value="Unassembled WGS sequence"/>
</dbReference>
<organism evidence="7 8">
    <name type="scientific">Jhaorihella thermophila</name>
    <dbReference type="NCBI Taxonomy" id="488547"/>
    <lineage>
        <taxon>Bacteria</taxon>
        <taxon>Pseudomonadati</taxon>
        <taxon>Pseudomonadota</taxon>
        <taxon>Alphaproteobacteria</taxon>
        <taxon>Rhodobacterales</taxon>
        <taxon>Paracoccaceae</taxon>
        <taxon>Jhaorihella</taxon>
    </lineage>
</organism>
<keyword evidence="5 6" id="KW-0472">Membrane</keyword>
<dbReference type="PANTHER" id="PTHR30086">
    <property type="entry name" value="ARGININE EXPORTER PROTEIN ARGO"/>
    <property type="match status" value="1"/>
</dbReference>
<keyword evidence="4 6" id="KW-1133">Transmembrane helix</keyword>
<reference evidence="7 8" key="1">
    <citation type="submission" date="2016-10" db="EMBL/GenBank/DDBJ databases">
        <authorList>
            <person name="de Groot N.N."/>
        </authorList>
    </citation>
    <scope>NUCLEOTIDE SEQUENCE [LARGE SCALE GENOMIC DNA]</scope>
    <source>
        <strain evidence="7 8">DSM 23413</strain>
    </source>
</reference>
<proteinExistence type="predicted"/>
<sequence length="209" mass="21566">MDLSLWLAFVAATVVVLIIPGPTILLVLSYALSKGRSVAVASAGGVALGDFVAMTTSLAGLGALVATSAAWFTALKWVGAAYLLYLGVKLLRSAPSAGLEAVTPSREVTARGVFGHAAAVTALNPKSIAFFIAFVPQFIHPSEPLGPQFAVLIATFVALGALNALAYALAADRLRRWIGRPRVVRGMTQAGGLTLIGMGLATAVLRRPV</sequence>
<dbReference type="RefSeq" id="WP_104006996.1">
    <property type="nucleotide sequence ID" value="NZ_FNVD01000003.1"/>
</dbReference>
<evidence type="ECO:0000256" key="5">
    <source>
        <dbReference type="ARBA" id="ARBA00023136"/>
    </source>
</evidence>
<dbReference type="PIRSF" id="PIRSF006324">
    <property type="entry name" value="LeuE"/>
    <property type="match status" value="1"/>
</dbReference>
<dbReference type="EMBL" id="FNVD01000003">
    <property type="protein sequence ID" value="SEF65798.1"/>
    <property type="molecule type" value="Genomic_DNA"/>
</dbReference>
<dbReference type="GO" id="GO:0005886">
    <property type="term" value="C:plasma membrane"/>
    <property type="evidence" value="ECO:0007669"/>
    <property type="project" value="UniProtKB-SubCell"/>
</dbReference>